<name>A0A1H8TZX8_9PROT</name>
<evidence type="ECO:0000259" key="7">
    <source>
        <dbReference type="Pfam" id="PF01435"/>
    </source>
</evidence>
<evidence type="ECO:0000256" key="5">
    <source>
        <dbReference type="ARBA" id="ARBA00023049"/>
    </source>
</evidence>
<evidence type="ECO:0000256" key="4">
    <source>
        <dbReference type="ARBA" id="ARBA00022833"/>
    </source>
</evidence>
<evidence type="ECO:0000256" key="1">
    <source>
        <dbReference type="ARBA" id="ARBA00022670"/>
    </source>
</evidence>
<keyword evidence="2" id="KW-0479">Metal-binding</keyword>
<keyword evidence="4 6" id="KW-0862">Zinc</keyword>
<comment type="cofactor">
    <cofactor evidence="6">
        <name>Zn(2+)</name>
        <dbReference type="ChEBI" id="CHEBI:29105"/>
    </cofactor>
    <text evidence="6">Binds 1 zinc ion per subunit.</text>
</comment>
<dbReference type="Pfam" id="PF01435">
    <property type="entry name" value="Peptidase_M48"/>
    <property type="match status" value="1"/>
</dbReference>
<dbReference type="Proteomes" id="UP000198814">
    <property type="component" value="Unassembled WGS sequence"/>
</dbReference>
<gene>
    <name evidence="8" type="ORF">SAMN05216333_12926</name>
</gene>
<keyword evidence="5 6" id="KW-0482">Metalloprotease</keyword>
<keyword evidence="3 6" id="KW-0378">Hydrolase</keyword>
<accession>A0A1H8TZX8</accession>
<dbReference type="RefSeq" id="WP_090321797.1">
    <property type="nucleotide sequence ID" value="NZ_FNOE01000032.1"/>
</dbReference>
<sequence length="220" mass="23651">MINEAAATGNPVTFTLQRAGERKMISVTPVMACKSKVFMGNEYSINTAADGEVVQVSRGLLHFARSDEEVAAIVSHQLAHNARKHQRTNKITGVLGGVVGGIFGGAADVALGLVTGGTFVTGTFTQLGWAAGNSMAGGISVSQLQQADQDSLHLMDMAGYEIENVPAFWRRAQEFDDPKIINGLGNSHPFLQERFLTMEATQKEITERIQRGDSPYALNL</sequence>
<protein>
    <submittedName>
        <fullName evidence="8">Peptidase family M48</fullName>
    </submittedName>
</protein>
<keyword evidence="9" id="KW-1185">Reference proteome</keyword>
<dbReference type="STRING" id="42354.SAMN05216333_12926"/>
<dbReference type="GO" id="GO:0046872">
    <property type="term" value="F:metal ion binding"/>
    <property type="evidence" value="ECO:0007669"/>
    <property type="project" value="UniProtKB-KW"/>
</dbReference>
<dbReference type="GO" id="GO:0006508">
    <property type="term" value="P:proteolysis"/>
    <property type="evidence" value="ECO:0007669"/>
    <property type="project" value="UniProtKB-KW"/>
</dbReference>
<dbReference type="EMBL" id="FODO01000029">
    <property type="protein sequence ID" value="SEO96481.1"/>
    <property type="molecule type" value="Genomic_DNA"/>
</dbReference>
<dbReference type="AlphaFoldDB" id="A0A1H8TZX8"/>
<keyword evidence="1 6" id="KW-0645">Protease</keyword>
<dbReference type="OrthoDB" id="8775841at2"/>
<evidence type="ECO:0000313" key="8">
    <source>
        <dbReference type="EMBL" id="SEO96481.1"/>
    </source>
</evidence>
<evidence type="ECO:0000256" key="2">
    <source>
        <dbReference type="ARBA" id="ARBA00022723"/>
    </source>
</evidence>
<evidence type="ECO:0000256" key="6">
    <source>
        <dbReference type="RuleBase" id="RU003983"/>
    </source>
</evidence>
<evidence type="ECO:0000256" key="3">
    <source>
        <dbReference type="ARBA" id="ARBA00022801"/>
    </source>
</evidence>
<dbReference type="InterPro" id="IPR001915">
    <property type="entry name" value="Peptidase_M48"/>
</dbReference>
<organism evidence="8 9">
    <name type="scientific">Nitrosomonas oligotropha</name>
    <dbReference type="NCBI Taxonomy" id="42354"/>
    <lineage>
        <taxon>Bacteria</taxon>
        <taxon>Pseudomonadati</taxon>
        <taxon>Pseudomonadota</taxon>
        <taxon>Betaproteobacteria</taxon>
        <taxon>Nitrosomonadales</taxon>
        <taxon>Nitrosomonadaceae</taxon>
        <taxon>Nitrosomonas</taxon>
    </lineage>
</organism>
<evidence type="ECO:0000313" key="9">
    <source>
        <dbReference type="Proteomes" id="UP000198814"/>
    </source>
</evidence>
<comment type="similarity">
    <text evidence="6">Belongs to the peptidase M48 family.</text>
</comment>
<dbReference type="GO" id="GO:0004222">
    <property type="term" value="F:metalloendopeptidase activity"/>
    <property type="evidence" value="ECO:0007669"/>
    <property type="project" value="InterPro"/>
</dbReference>
<proteinExistence type="inferred from homology"/>
<feature type="domain" description="Peptidase M48" evidence="7">
    <location>
        <begin position="50"/>
        <end position="199"/>
    </location>
</feature>
<reference evidence="9" key="1">
    <citation type="submission" date="2016-10" db="EMBL/GenBank/DDBJ databases">
        <authorList>
            <person name="Varghese N."/>
            <person name="Submissions S."/>
        </authorList>
    </citation>
    <scope>NUCLEOTIDE SEQUENCE [LARGE SCALE GENOMIC DNA]</scope>
    <source>
        <strain evidence="9">Nm76</strain>
    </source>
</reference>